<dbReference type="SUPFAM" id="SSF50630">
    <property type="entry name" value="Acid proteases"/>
    <property type="match status" value="1"/>
</dbReference>
<feature type="region of interest" description="Disordered" evidence="1">
    <location>
        <begin position="153"/>
        <end position="176"/>
    </location>
</feature>
<evidence type="ECO:0008006" key="4">
    <source>
        <dbReference type="Google" id="ProtNLM"/>
    </source>
</evidence>
<dbReference type="Gene3D" id="2.40.70.10">
    <property type="entry name" value="Acid Proteases"/>
    <property type="match status" value="1"/>
</dbReference>
<dbReference type="InterPro" id="IPR021109">
    <property type="entry name" value="Peptidase_aspartic_dom_sf"/>
</dbReference>
<organism evidence="2 3">
    <name type="scientific">Trichinella spiralis</name>
    <name type="common">Trichina worm</name>
    <dbReference type="NCBI Taxonomy" id="6334"/>
    <lineage>
        <taxon>Eukaryota</taxon>
        <taxon>Metazoa</taxon>
        <taxon>Ecdysozoa</taxon>
        <taxon>Nematoda</taxon>
        <taxon>Enoplea</taxon>
        <taxon>Dorylaimia</taxon>
        <taxon>Trichinellida</taxon>
        <taxon>Trichinellidae</taxon>
        <taxon>Trichinella</taxon>
    </lineage>
</organism>
<reference evidence="2 3" key="1">
    <citation type="submission" date="2015-01" db="EMBL/GenBank/DDBJ databases">
        <title>Evolution of Trichinella species and genotypes.</title>
        <authorList>
            <person name="Korhonen P.K."/>
            <person name="Edoardo P."/>
            <person name="Giuseppe L.R."/>
            <person name="Gasser R.B."/>
        </authorList>
    </citation>
    <scope>NUCLEOTIDE SEQUENCE [LARGE SCALE GENOMIC DNA]</scope>
    <source>
        <strain evidence="2">ISS3</strain>
    </source>
</reference>
<proteinExistence type="predicted"/>
<dbReference type="EMBL" id="JYDH01000054">
    <property type="protein sequence ID" value="KRY35390.1"/>
    <property type="molecule type" value="Genomic_DNA"/>
</dbReference>
<dbReference type="AlphaFoldDB" id="A0A0V1BES3"/>
<name>A0A0V1BES3_TRISP</name>
<gene>
    <name evidence="2" type="ORF">T01_9332</name>
</gene>
<sequence>MHIQTANTISATLLTVVGTVENRQELMLVDSGSAVTLLRRDAYDSIGNPSPLNPSSRLLLAVNGTVINVLGVYEVRFRLGAAELGHPVDVVSNVSQRCLLSADFLSMHGCVLNFALGTLICGEDVVRFNKTLGTARSGSRLGVIVTDDADRQTQATTKKDGAVMSRSPRPTNPCWK</sequence>
<dbReference type="OrthoDB" id="154058at2759"/>
<evidence type="ECO:0000313" key="3">
    <source>
        <dbReference type="Proteomes" id="UP000054776"/>
    </source>
</evidence>
<dbReference type="CDD" id="cd00303">
    <property type="entry name" value="retropepsin_like"/>
    <property type="match status" value="1"/>
</dbReference>
<evidence type="ECO:0000313" key="2">
    <source>
        <dbReference type="EMBL" id="KRY35390.1"/>
    </source>
</evidence>
<comment type="caution">
    <text evidence="2">The sequence shown here is derived from an EMBL/GenBank/DDBJ whole genome shotgun (WGS) entry which is preliminary data.</text>
</comment>
<dbReference type="Proteomes" id="UP000054776">
    <property type="component" value="Unassembled WGS sequence"/>
</dbReference>
<evidence type="ECO:0000256" key="1">
    <source>
        <dbReference type="SAM" id="MobiDB-lite"/>
    </source>
</evidence>
<accession>A0A0V1BES3</accession>
<dbReference type="InParanoid" id="A0A0V1BES3"/>
<protein>
    <recommendedName>
        <fullName evidence="4">Peptidase A2 domain-containing protein</fullName>
    </recommendedName>
</protein>
<keyword evidence="3" id="KW-1185">Reference proteome</keyword>